<dbReference type="FunCoup" id="B0WD66">
    <property type="interactions" value="101"/>
</dbReference>
<dbReference type="AlphaFoldDB" id="B0WD66"/>
<dbReference type="EnsemblMetazoa" id="CPIJ005009-RA">
    <property type="protein sequence ID" value="CPIJ005009-PA"/>
    <property type="gene ID" value="CPIJ005009"/>
</dbReference>
<dbReference type="VEuPathDB" id="VectorBase:CPIJ005009"/>
<dbReference type="PANTHER" id="PTHR47204:SF1">
    <property type="entry name" value="RIBONUCLEASE H2 SUBUNIT C"/>
    <property type="match status" value="1"/>
</dbReference>
<dbReference type="eggNOG" id="ENOG502SBKV">
    <property type="taxonomic scope" value="Eukaryota"/>
</dbReference>
<dbReference type="OMA" id="RGYPLMG"/>
<accession>B0WD66</accession>
<evidence type="ECO:0000313" key="2">
    <source>
        <dbReference type="EnsemblMetazoa" id="CPIJ005009-PA"/>
    </source>
</evidence>
<dbReference type="GO" id="GO:0006401">
    <property type="term" value="P:RNA catabolic process"/>
    <property type="evidence" value="ECO:0007669"/>
    <property type="project" value="InterPro"/>
</dbReference>
<dbReference type="OrthoDB" id="6222486at2759"/>
<dbReference type="InParanoid" id="B0WD66"/>
<dbReference type="VEuPathDB" id="VectorBase:CQUJHB001804"/>
<evidence type="ECO:0000313" key="3">
    <source>
        <dbReference type="Proteomes" id="UP000002320"/>
    </source>
</evidence>
<sequence>MAINLKLKQSDVQQCLETPPKVHYIPATIRGDGPANVAQFFESYTDESEGKIFLSALTNALRGFPLRGKEFNLPAGYTAVMFQETKRPLSADEDRNFSFAGAFKQFTYWNYDKIPTKNDPLEKALDWMELSRALHDPLGEEDDDEEKVVKKEKK</sequence>
<dbReference type="Proteomes" id="UP000002320">
    <property type="component" value="Unassembled WGS sequence"/>
</dbReference>
<dbReference type="HOGENOM" id="CLU_097632_2_1_1"/>
<keyword evidence="3" id="KW-1185">Reference proteome</keyword>
<evidence type="ECO:0000313" key="1">
    <source>
        <dbReference type="EMBL" id="EDS44244.1"/>
    </source>
</evidence>
<organism>
    <name type="scientific">Culex quinquefasciatus</name>
    <name type="common">Southern house mosquito</name>
    <name type="synonym">Culex pungens</name>
    <dbReference type="NCBI Taxonomy" id="7176"/>
    <lineage>
        <taxon>Eukaryota</taxon>
        <taxon>Metazoa</taxon>
        <taxon>Ecdysozoa</taxon>
        <taxon>Arthropoda</taxon>
        <taxon>Hexapoda</taxon>
        <taxon>Insecta</taxon>
        <taxon>Pterygota</taxon>
        <taxon>Neoptera</taxon>
        <taxon>Endopterygota</taxon>
        <taxon>Diptera</taxon>
        <taxon>Nematocera</taxon>
        <taxon>Culicoidea</taxon>
        <taxon>Culicidae</taxon>
        <taxon>Culicinae</taxon>
        <taxon>Culicini</taxon>
        <taxon>Culex</taxon>
        <taxon>Culex</taxon>
    </lineage>
</organism>
<protein>
    <submittedName>
        <fullName evidence="1 2">Uncharacterized protein</fullName>
    </submittedName>
</protein>
<dbReference type="CDD" id="cd09271">
    <property type="entry name" value="RNase_H2-C"/>
    <property type="match status" value="1"/>
</dbReference>
<name>B0WD66_CULQU</name>
<dbReference type="EMBL" id="DS231894">
    <property type="protein sequence ID" value="EDS44244.1"/>
    <property type="molecule type" value="Genomic_DNA"/>
</dbReference>
<dbReference type="Gene3D" id="2.40.128.680">
    <property type="match status" value="1"/>
</dbReference>
<proteinExistence type="predicted"/>
<dbReference type="InterPro" id="IPR013924">
    <property type="entry name" value="RNase_H2_suC"/>
</dbReference>
<gene>
    <name evidence="2" type="primary">6036622</name>
    <name evidence="1" type="ORF">CpipJ_CPIJ005009</name>
</gene>
<dbReference type="PANTHER" id="PTHR47204">
    <property type="entry name" value="OS02G0168900 PROTEIN"/>
    <property type="match status" value="1"/>
</dbReference>
<reference evidence="1" key="1">
    <citation type="submission" date="2007-03" db="EMBL/GenBank/DDBJ databases">
        <title>Annotation of Culex pipiens quinquefasciatus.</title>
        <authorList>
            <consortium name="The Broad Institute Genome Sequencing Platform"/>
            <person name="Atkinson P.W."/>
            <person name="Hemingway J."/>
            <person name="Christensen B.M."/>
            <person name="Higgs S."/>
            <person name="Kodira C."/>
            <person name="Hannick L."/>
            <person name="Megy K."/>
            <person name="O'Leary S."/>
            <person name="Pearson M."/>
            <person name="Haas B.J."/>
            <person name="Mauceli E."/>
            <person name="Wortman J.R."/>
            <person name="Lee N.H."/>
            <person name="Guigo R."/>
            <person name="Stanke M."/>
            <person name="Alvarado L."/>
            <person name="Amedeo P."/>
            <person name="Antoine C.H."/>
            <person name="Arensburger P."/>
            <person name="Bidwell S.L."/>
            <person name="Crawford M."/>
            <person name="Camaro F."/>
            <person name="Devon K."/>
            <person name="Engels R."/>
            <person name="Hammond M."/>
            <person name="Howarth C."/>
            <person name="Koehrsen M."/>
            <person name="Lawson D."/>
            <person name="Montgomery P."/>
            <person name="Nene V."/>
            <person name="Nusbaum C."/>
            <person name="Puiu D."/>
            <person name="Romero-Severson J."/>
            <person name="Severson D.W."/>
            <person name="Shumway M."/>
            <person name="Sisk P."/>
            <person name="Stolte C."/>
            <person name="Zeng Q."/>
            <person name="Eisenstadt E."/>
            <person name="Fraser-Liggett C."/>
            <person name="Strausberg R."/>
            <person name="Galagan J."/>
            <person name="Birren B."/>
            <person name="Collins F.H."/>
        </authorList>
    </citation>
    <scope>NUCLEOTIDE SEQUENCE [LARGE SCALE GENOMIC DNA]</scope>
    <source>
        <strain evidence="1">JHB</strain>
    </source>
</reference>
<reference evidence="2" key="2">
    <citation type="submission" date="2021-02" db="UniProtKB">
        <authorList>
            <consortium name="EnsemblMetazoa"/>
        </authorList>
    </citation>
    <scope>IDENTIFICATION</scope>
    <source>
        <strain evidence="2">JHB</strain>
    </source>
</reference>
<dbReference type="KEGG" id="cqu:CpipJ_CPIJ005009"/>
<dbReference type="STRING" id="7176.B0WD66"/>
<dbReference type="GO" id="GO:0032299">
    <property type="term" value="C:ribonuclease H2 complex"/>
    <property type="evidence" value="ECO:0007669"/>
    <property type="project" value="InterPro"/>
</dbReference>
<dbReference type="Pfam" id="PF08615">
    <property type="entry name" value="RNase_H2_suC"/>
    <property type="match status" value="1"/>
</dbReference>